<dbReference type="InterPro" id="IPR012926">
    <property type="entry name" value="TMEM120A/B"/>
</dbReference>
<dbReference type="EMBL" id="VLTO01000001">
    <property type="protein sequence ID" value="KAA0178355.1"/>
    <property type="molecule type" value="Genomic_DNA"/>
</dbReference>
<organism evidence="8 11">
    <name type="scientific">Cafeteria roenbergensis</name>
    <name type="common">Marine flagellate</name>
    <dbReference type="NCBI Taxonomy" id="33653"/>
    <lineage>
        <taxon>Eukaryota</taxon>
        <taxon>Sar</taxon>
        <taxon>Stramenopiles</taxon>
        <taxon>Bigyra</taxon>
        <taxon>Opalozoa</taxon>
        <taxon>Bicosoecida</taxon>
        <taxon>Cafeteriaceae</taxon>
        <taxon>Cafeteria</taxon>
    </lineage>
</organism>
<keyword evidence="11" id="KW-1185">Reference proteome</keyword>
<evidence type="ECO:0000313" key="11">
    <source>
        <dbReference type="Proteomes" id="UP000323011"/>
    </source>
</evidence>
<dbReference type="Pfam" id="PF07851">
    <property type="entry name" value="TMEM120A-B"/>
    <property type="match status" value="1"/>
</dbReference>
<dbReference type="EMBL" id="VLTN01000005">
    <property type="protein sequence ID" value="KAA0155917.1"/>
    <property type="molecule type" value="Genomic_DNA"/>
</dbReference>
<reference evidence="10 11" key="1">
    <citation type="submission" date="2019-07" db="EMBL/GenBank/DDBJ databases">
        <title>Genomes of Cafeteria roenbergensis.</title>
        <authorList>
            <person name="Fischer M.G."/>
            <person name="Hackl T."/>
            <person name="Roman M."/>
        </authorList>
    </citation>
    <scope>NUCLEOTIDE SEQUENCE [LARGE SCALE GENOMIC DNA]</scope>
    <source>
        <strain evidence="8 11">BVI</strain>
        <strain evidence="9 10">E4-10P</strain>
    </source>
</reference>
<dbReference type="AlphaFoldDB" id="A0A5A8CTV8"/>
<evidence type="ECO:0000313" key="10">
    <source>
        <dbReference type="Proteomes" id="UP000322899"/>
    </source>
</evidence>
<dbReference type="Proteomes" id="UP000323011">
    <property type="component" value="Unassembled WGS sequence"/>
</dbReference>
<feature type="compositionally biased region" description="Low complexity" evidence="6">
    <location>
        <begin position="370"/>
        <end position="387"/>
    </location>
</feature>
<evidence type="ECO:0000313" key="9">
    <source>
        <dbReference type="EMBL" id="KAA0178355.1"/>
    </source>
</evidence>
<comment type="similarity">
    <text evidence="2">Belongs to the TMEM120 family.</text>
</comment>
<sequence length="396" mass="44290">MPSLAARIESAFDDAVKDAQRAAEFQALMSKADSIRDTVVAGCDKKRKKLSALRKEAKEAQESGGLSEEEASRLTVRLDEADGALQQARRLRPVTGSLFIRLFLGSVNVKVSHEEDRKKLKEEYNKFKSRTNLLFILIPLSWAANIYLLSDWLSYTHWITVFGHIWLLYYYVTLALRENILRVNGSRIMSWWIVHHYISAAMSIVMLTWPFTSLHEELMPSFTVFFLSQAVVMQFQAFYQRRRHYSLVAQGKASQMDVTNPEGLREYNTTALLVVLVVLLMGTYCFELYLSYSMLHAAIYHPGLQLWRNPMFYKQELQVVFVGAAFAVLAVGNTISLVRTVSDKCVRGSGGAGGGSSRPADAPRPATPEAVADVAAAGSRSPSASPGVRHRSVAKQ</sequence>
<dbReference type="Proteomes" id="UP000322899">
    <property type="component" value="Unassembled WGS sequence"/>
</dbReference>
<evidence type="ECO:0000313" key="8">
    <source>
        <dbReference type="EMBL" id="KAA0155917.1"/>
    </source>
</evidence>
<dbReference type="GO" id="GO:0016020">
    <property type="term" value="C:membrane"/>
    <property type="evidence" value="ECO:0007669"/>
    <property type="project" value="UniProtKB-SubCell"/>
</dbReference>
<gene>
    <name evidence="9" type="ORF">FNF27_00205</name>
    <name evidence="8" type="ORF">FNF29_01336</name>
</gene>
<proteinExistence type="inferred from homology"/>
<feature type="transmembrane region" description="Helical" evidence="7">
    <location>
        <begin position="218"/>
        <end position="239"/>
    </location>
</feature>
<evidence type="ECO:0000256" key="4">
    <source>
        <dbReference type="ARBA" id="ARBA00022989"/>
    </source>
</evidence>
<protein>
    <submittedName>
        <fullName evidence="8">Uncharacterized protein</fullName>
    </submittedName>
</protein>
<keyword evidence="3 7" id="KW-0812">Transmembrane</keyword>
<feature type="region of interest" description="Disordered" evidence="6">
    <location>
        <begin position="348"/>
        <end position="396"/>
    </location>
</feature>
<evidence type="ECO:0000256" key="6">
    <source>
        <dbReference type="SAM" id="MobiDB-lite"/>
    </source>
</evidence>
<dbReference type="PANTHER" id="PTHR21433">
    <property type="entry name" value="TRANSMEMBRANE PROTEIN INDUCED BY TUMOR NECROSIS FACTOR ALPHA"/>
    <property type="match status" value="1"/>
</dbReference>
<accession>A0A5A8CTV8</accession>
<dbReference type="OrthoDB" id="2015098at2759"/>
<feature type="transmembrane region" description="Helical" evidence="7">
    <location>
        <begin position="319"/>
        <end position="338"/>
    </location>
</feature>
<keyword evidence="4 7" id="KW-1133">Transmembrane helix</keyword>
<evidence type="ECO:0000256" key="5">
    <source>
        <dbReference type="ARBA" id="ARBA00023136"/>
    </source>
</evidence>
<feature type="transmembrane region" description="Helical" evidence="7">
    <location>
        <begin position="188"/>
        <end position="212"/>
    </location>
</feature>
<feature type="transmembrane region" description="Helical" evidence="7">
    <location>
        <begin position="271"/>
        <end position="299"/>
    </location>
</feature>
<evidence type="ECO:0000256" key="2">
    <source>
        <dbReference type="ARBA" id="ARBA00009700"/>
    </source>
</evidence>
<comment type="subcellular location">
    <subcellularLocation>
        <location evidence="1">Membrane</location>
        <topology evidence="1">Multi-pass membrane protein</topology>
    </subcellularLocation>
</comment>
<feature type="transmembrane region" description="Helical" evidence="7">
    <location>
        <begin position="131"/>
        <end position="149"/>
    </location>
</feature>
<comment type="caution">
    <text evidence="8">The sequence shown here is derived from an EMBL/GenBank/DDBJ whole genome shotgun (WGS) entry which is preliminary data.</text>
</comment>
<evidence type="ECO:0000256" key="1">
    <source>
        <dbReference type="ARBA" id="ARBA00004141"/>
    </source>
</evidence>
<keyword evidence="5 7" id="KW-0472">Membrane</keyword>
<evidence type="ECO:0000256" key="3">
    <source>
        <dbReference type="ARBA" id="ARBA00022692"/>
    </source>
</evidence>
<feature type="transmembrane region" description="Helical" evidence="7">
    <location>
        <begin position="155"/>
        <end position="176"/>
    </location>
</feature>
<dbReference type="PANTHER" id="PTHR21433:SF0">
    <property type="entry name" value="TRANSMEMBRANE PROTEIN 120 HOMOLOG"/>
    <property type="match status" value="1"/>
</dbReference>
<dbReference type="OMA" id="YFYLAMA"/>
<name>A0A5A8CTV8_CAFRO</name>
<evidence type="ECO:0000256" key="7">
    <source>
        <dbReference type="SAM" id="Phobius"/>
    </source>
</evidence>